<dbReference type="EMBL" id="JAMYXC010000301">
    <property type="protein sequence ID" value="MCP1170460.1"/>
    <property type="molecule type" value="Genomic_DNA"/>
</dbReference>
<reference evidence="2" key="1">
    <citation type="submission" date="2022-06" db="EMBL/GenBank/DDBJ databases">
        <title>Limimaricola sediminis sp. nov., isolated from an intertidal sediment.</title>
        <authorList>
            <person name="Shao X."/>
        </authorList>
    </citation>
    <scope>NUCLEOTIDE SEQUENCE</scope>
    <source>
        <strain evidence="2">ASW11-118</strain>
    </source>
</reference>
<sequence length="66" mass="6844">MGTIFILLGSLVGFTAAVISVATGALPLLTGLALWIASGPVSALIFVLIVPMLRTLRRAGMNHRLA</sequence>
<feature type="transmembrane region" description="Helical" evidence="1">
    <location>
        <begin position="32"/>
        <end position="53"/>
    </location>
</feature>
<organism evidence="2 3">
    <name type="scientific">Limimaricola litoreus</name>
    <dbReference type="NCBI Taxonomy" id="2955316"/>
    <lineage>
        <taxon>Bacteria</taxon>
        <taxon>Pseudomonadati</taxon>
        <taxon>Pseudomonadota</taxon>
        <taxon>Alphaproteobacteria</taxon>
        <taxon>Rhodobacterales</taxon>
        <taxon>Paracoccaceae</taxon>
        <taxon>Limimaricola</taxon>
    </lineage>
</organism>
<keyword evidence="1" id="KW-0472">Membrane</keyword>
<evidence type="ECO:0000313" key="3">
    <source>
        <dbReference type="Proteomes" id="UP001139477"/>
    </source>
</evidence>
<name>A0A9X2JRI0_9RHOB</name>
<keyword evidence="3" id="KW-1185">Reference proteome</keyword>
<accession>A0A9X2JRI0</accession>
<gene>
    <name evidence="2" type="ORF">NHG85_18305</name>
</gene>
<dbReference type="AlphaFoldDB" id="A0A9X2JRI0"/>
<protein>
    <submittedName>
        <fullName evidence="2">Uncharacterized protein</fullName>
    </submittedName>
</protein>
<evidence type="ECO:0000256" key="1">
    <source>
        <dbReference type="SAM" id="Phobius"/>
    </source>
</evidence>
<keyword evidence="1" id="KW-1133">Transmembrane helix</keyword>
<evidence type="ECO:0000313" key="2">
    <source>
        <dbReference type="EMBL" id="MCP1170460.1"/>
    </source>
</evidence>
<proteinExistence type="predicted"/>
<comment type="caution">
    <text evidence="2">The sequence shown here is derived from an EMBL/GenBank/DDBJ whole genome shotgun (WGS) entry which is preliminary data.</text>
</comment>
<keyword evidence="1" id="KW-0812">Transmembrane</keyword>
<dbReference type="RefSeq" id="WP_253335141.1">
    <property type="nucleotide sequence ID" value="NZ_JAMYXC010000301.1"/>
</dbReference>
<dbReference type="Proteomes" id="UP001139477">
    <property type="component" value="Unassembled WGS sequence"/>
</dbReference>